<name>H3NH86_9LACT</name>
<dbReference type="Gene3D" id="3.40.30.10">
    <property type="entry name" value="Glutaredoxin"/>
    <property type="match status" value="1"/>
</dbReference>
<dbReference type="OrthoDB" id="5679012at2"/>
<accession>H3NH86</accession>
<dbReference type="RefSeq" id="WP_006308110.1">
    <property type="nucleotide sequence ID" value="NZ_JH601133.1"/>
</dbReference>
<gene>
    <name evidence="1" type="ORF">HMPREF9708_00225</name>
</gene>
<proteinExistence type="predicted"/>
<keyword evidence="2" id="KW-1185">Reference proteome</keyword>
<dbReference type="PROSITE" id="PS51354">
    <property type="entry name" value="GLUTAREDOXIN_2"/>
    <property type="match status" value="1"/>
</dbReference>
<dbReference type="eggNOG" id="COG4545">
    <property type="taxonomic scope" value="Bacteria"/>
</dbReference>
<dbReference type="HOGENOM" id="CLU_159829_0_1_9"/>
<comment type="caution">
    <text evidence="1">The sequence shown here is derived from an EMBL/GenBank/DDBJ whole genome shotgun (WGS) entry which is preliminary data.</text>
</comment>
<dbReference type="InterPro" id="IPR036249">
    <property type="entry name" value="Thioredoxin-like_sf"/>
</dbReference>
<dbReference type="PATRIC" id="fig|883113.3.peg.225"/>
<reference evidence="1 2" key="1">
    <citation type="submission" date="2012-01" db="EMBL/GenBank/DDBJ databases">
        <title>The Genome Sequence of Facklamia languida CCUG 37842.</title>
        <authorList>
            <consortium name="The Broad Institute Genome Sequencing Platform"/>
            <person name="Earl A."/>
            <person name="Ward D."/>
            <person name="Feldgarden M."/>
            <person name="Gevers D."/>
            <person name="Huys G."/>
            <person name="Young S.K."/>
            <person name="Zeng Q."/>
            <person name="Gargeya S."/>
            <person name="Fitzgerald M."/>
            <person name="Haas B."/>
            <person name="Abouelleil A."/>
            <person name="Alvarado L."/>
            <person name="Arachchi H.M."/>
            <person name="Berlin A."/>
            <person name="Chapman S.B."/>
            <person name="Gearin G."/>
            <person name="Goldberg J."/>
            <person name="Griggs A."/>
            <person name="Gujja S."/>
            <person name="Hansen M."/>
            <person name="Heiman D."/>
            <person name="Howarth C."/>
            <person name="Larimer J."/>
            <person name="Lui A."/>
            <person name="MacDonald P.J.P."/>
            <person name="McCowen C."/>
            <person name="Montmayeur A."/>
            <person name="Murphy C."/>
            <person name="Neiman D."/>
            <person name="Pearson M."/>
            <person name="Priest M."/>
            <person name="Roberts A."/>
            <person name="Saif S."/>
            <person name="Shea T."/>
            <person name="Sisk P."/>
            <person name="Stolte C."/>
            <person name="Sykes S."/>
            <person name="Wortman J."/>
            <person name="Nusbaum C."/>
            <person name="Birren B."/>
        </authorList>
    </citation>
    <scope>NUCLEOTIDE SEQUENCE [LARGE SCALE GENOMIC DNA]</scope>
    <source>
        <strain evidence="1 2">CCUG 37842</strain>
    </source>
</reference>
<dbReference type="SUPFAM" id="SSF52833">
    <property type="entry name" value="Thioredoxin-like"/>
    <property type="match status" value="1"/>
</dbReference>
<evidence type="ECO:0000313" key="1">
    <source>
        <dbReference type="EMBL" id="EHR38141.1"/>
    </source>
</evidence>
<evidence type="ECO:0000313" key="2">
    <source>
        <dbReference type="Proteomes" id="UP000006190"/>
    </source>
</evidence>
<dbReference type="Proteomes" id="UP000006190">
    <property type="component" value="Unassembled WGS sequence"/>
</dbReference>
<dbReference type="STRING" id="883113.HMPREF9708_00225"/>
<sequence length="82" mass="9366">MTAKLYFSDKCPQTPAFVDQLKARGIDYQAVNITDSMANLKEFLRHRDHRPEFKAAIEQGLAGVPVLYDQDQFIFDLDESEG</sequence>
<organism evidence="1 2">
    <name type="scientific">Facklamia languida CCUG 37842</name>
    <dbReference type="NCBI Taxonomy" id="883113"/>
    <lineage>
        <taxon>Bacteria</taxon>
        <taxon>Bacillati</taxon>
        <taxon>Bacillota</taxon>
        <taxon>Bacilli</taxon>
        <taxon>Lactobacillales</taxon>
        <taxon>Aerococcaceae</taxon>
        <taxon>Facklamia</taxon>
    </lineage>
</organism>
<protein>
    <submittedName>
        <fullName evidence="1">Uncharacterized protein</fullName>
    </submittedName>
</protein>
<dbReference type="EMBL" id="AGEG01000002">
    <property type="protein sequence ID" value="EHR38141.1"/>
    <property type="molecule type" value="Genomic_DNA"/>
</dbReference>
<dbReference type="AlphaFoldDB" id="H3NH86"/>